<evidence type="ECO:0000259" key="1">
    <source>
        <dbReference type="Pfam" id="PF05368"/>
    </source>
</evidence>
<dbReference type="RefSeq" id="WP_254155222.1">
    <property type="nucleotide sequence ID" value="NZ_JAHESD010000051.1"/>
</dbReference>
<dbReference type="Gene3D" id="3.40.50.720">
    <property type="entry name" value="NAD(P)-binding Rossmann-like Domain"/>
    <property type="match status" value="1"/>
</dbReference>
<gene>
    <name evidence="2" type="ORF">KK060_18380</name>
</gene>
<dbReference type="Gene3D" id="3.90.25.10">
    <property type="entry name" value="UDP-galactose 4-epimerase, domain 1"/>
    <property type="match status" value="1"/>
</dbReference>
<reference evidence="2 3" key="1">
    <citation type="submission" date="2021-05" db="EMBL/GenBank/DDBJ databases">
        <title>A Polyphasic approach of four new species of the genus Ohtaekwangia: Ohtaekwangia histidinii sp. nov., Ohtaekwangia cretensis sp. nov., Ohtaekwangia indiensis sp. nov., Ohtaekwangia reichenbachii sp. nov. from diverse environment.</title>
        <authorList>
            <person name="Octaviana S."/>
        </authorList>
    </citation>
    <scope>NUCLEOTIDE SEQUENCE [LARGE SCALE GENOMIC DNA]</scope>
    <source>
        <strain evidence="2 3">PWU20</strain>
    </source>
</reference>
<dbReference type="Pfam" id="PF05368">
    <property type="entry name" value="NmrA"/>
    <property type="match status" value="1"/>
</dbReference>
<dbReference type="InterPro" id="IPR008030">
    <property type="entry name" value="NmrA-like"/>
</dbReference>
<organism evidence="2 3">
    <name type="scientific">Chryseosolibacter indicus</name>
    <dbReference type="NCBI Taxonomy" id="2782351"/>
    <lineage>
        <taxon>Bacteria</taxon>
        <taxon>Pseudomonadati</taxon>
        <taxon>Bacteroidota</taxon>
        <taxon>Cytophagia</taxon>
        <taxon>Cytophagales</taxon>
        <taxon>Chryseotaleaceae</taxon>
        <taxon>Chryseosolibacter</taxon>
    </lineage>
</organism>
<name>A0ABS5VV08_9BACT</name>
<dbReference type="InterPro" id="IPR036291">
    <property type="entry name" value="NAD(P)-bd_dom_sf"/>
</dbReference>
<dbReference type="Proteomes" id="UP000772618">
    <property type="component" value="Unassembled WGS sequence"/>
</dbReference>
<keyword evidence="3" id="KW-1185">Reference proteome</keyword>
<proteinExistence type="predicted"/>
<accession>A0ABS5VV08</accession>
<dbReference type="PANTHER" id="PTHR47129:SF1">
    <property type="entry name" value="NMRA-LIKE DOMAIN-CONTAINING PROTEIN"/>
    <property type="match status" value="1"/>
</dbReference>
<evidence type="ECO:0000313" key="2">
    <source>
        <dbReference type="EMBL" id="MBT1705267.1"/>
    </source>
</evidence>
<dbReference type="PANTHER" id="PTHR47129">
    <property type="entry name" value="QUINONE OXIDOREDUCTASE 2"/>
    <property type="match status" value="1"/>
</dbReference>
<dbReference type="EMBL" id="JAHESD010000051">
    <property type="protein sequence ID" value="MBT1705267.1"/>
    <property type="molecule type" value="Genomic_DNA"/>
</dbReference>
<dbReference type="SUPFAM" id="SSF51735">
    <property type="entry name" value="NAD(P)-binding Rossmann-fold domains"/>
    <property type="match status" value="1"/>
</dbReference>
<sequence>MILVTGANGHLGSAIINSLLKKGVSANNIIGLVREEAKAQDLKAKGIELRVGDYDWYTTLVKAFQGVEKLILVSGRDLTTRVEQHNNVITAAKEVGVKHLLYTSFFEGNDSRNSPFDFVSSSLKATDAAIKESGIAYTLFKNNLYTELLPIMFGQNVLKGGIYLPAGEGKAAYITRPDIAEAIAQVATQEGHLNKQYNISNTENVSLAEVAAILSEMEGTEIKYASPSKADYITTMEKNGLSLQPVKIFAGLSEAIKSGEFQSITTDLEMLLGRKPTTMKQFLKQTYFKTATII</sequence>
<comment type="caution">
    <text evidence="2">The sequence shown here is derived from an EMBL/GenBank/DDBJ whole genome shotgun (WGS) entry which is preliminary data.</text>
</comment>
<protein>
    <submittedName>
        <fullName evidence="2">SDR family oxidoreductase</fullName>
    </submittedName>
</protein>
<dbReference type="CDD" id="cd05269">
    <property type="entry name" value="TMR_SDR_a"/>
    <property type="match status" value="1"/>
</dbReference>
<dbReference type="InterPro" id="IPR052718">
    <property type="entry name" value="NmrA-type_oxidoreductase"/>
</dbReference>
<evidence type="ECO:0000313" key="3">
    <source>
        <dbReference type="Proteomes" id="UP000772618"/>
    </source>
</evidence>
<feature type="domain" description="NmrA-like" evidence="1">
    <location>
        <begin position="2"/>
        <end position="255"/>
    </location>
</feature>